<dbReference type="CDD" id="cd07302">
    <property type="entry name" value="CHD"/>
    <property type="match status" value="1"/>
</dbReference>
<dbReference type="SMART" id="SM00044">
    <property type="entry name" value="CYCc"/>
    <property type="match status" value="1"/>
</dbReference>
<comment type="subcellular location">
    <subcellularLocation>
        <location evidence="1">Cell membrane</location>
        <topology evidence="1">Multi-pass membrane protein</topology>
    </subcellularLocation>
</comment>
<accession>A0ABW5DR42</accession>
<dbReference type="InterPro" id="IPR034804">
    <property type="entry name" value="SQR/QFR_C/D"/>
</dbReference>
<dbReference type="PANTHER" id="PTHR43081:SF17">
    <property type="entry name" value="BLL5647 PROTEIN"/>
    <property type="match status" value="1"/>
</dbReference>
<dbReference type="SUPFAM" id="SSF54292">
    <property type="entry name" value="2Fe-2S ferredoxin-like"/>
    <property type="match status" value="1"/>
</dbReference>
<feature type="transmembrane region" description="Helical" evidence="4">
    <location>
        <begin position="102"/>
        <end position="129"/>
    </location>
</feature>
<feature type="transmembrane region" description="Helical" evidence="4">
    <location>
        <begin position="183"/>
        <end position="200"/>
    </location>
</feature>
<feature type="transmembrane region" description="Helical" evidence="4">
    <location>
        <begin position="27"/>
        <end position="46"/>
    </location>
</feature>
<dbReference type="EMBL" id="JBHUIP010000009">
    <property type="protein sequence ID" value="MFD2263043.1"/>
    <property type="molecule type" value="Genomic_DNA"/>
</dbReference>
<evidence type="ECO:0000256" key="2">
    <source>
        <dbReference type="ARBA" id="ARBA00022475"/>
    </source>
</evidence>
<evidence type="ECO:0000256" key="1">
    <source>
        <dbReference type="ARBA" id="ARBA00004651"/>
    </source>
</evidence>
<evidence type="ECO:0000256" key="4">
    <source>
        <dbReference type="SAM" id="Phobius"/>
    </source>
</evidence>
<sequence length="577" mass="63033">MTLISPVPTAAVKSLPSAEQVVQRLRLVSGLILFAYVVTHFCNHIAGLSSLQAMNEARDIFQAIWWWPPMNVALTVSIAVHLGLALWSIYRRRTLRLRRWELAQLLLGLFIPFQLIEHVVGTRIAMSIYDINVNYDYVLLSLFADPVRPWLHTAMLSAAWLHGCIGIHYWLRIRPWYGKLFPVLQAAALIMPILVTIAFFQNGREVKVMLEHDAAWRQATFAAMRLPSDAQAAVRNLESIRDNLRMGLAGVLALTLLARQARVGLARRRSLIRIRYPGNLVVPAAKGANLLEVSRSANIPHAAVCGGRGRCSTCRVRIGKGVESLSPAQADELKVLARISAPPNVRLACQTIPSGDVEVSPVLPANVMPTATHSMASSGAGREIEIGVLFADLRGFTTMSEQRLPYDVVFILNRYFNEMGSAIEQAGGHVLQFTGDGIMALFGVDLDDPQETAIRSLNAARAMLERLKVLNADLAHDLPSPLRMGIGIHQGLCIVGDMGYGTAYGLSAVGDTVNTASRLEGLTKDYSACLVFSQAVAARSGVDTSGLRHDAITPRGRKTELGIHIVDTIEKLPATGR</sequence>
<dbReference type="InterPro" id="IPR029787">
    <property type="entry name" value="Nucleotide_cyclase"/>
</dbReference>
<feature type="transmembrane region" description="Helical" evidence="4">
    <location>
        <begin position="66"/>
        <end position="90"/>
    </location>
</feature>
<name>A0ABW5DR42_9PROT</name>
<dbReference type="InterPro" id="IPR036010">
    <property type="entry name" value="2Fe-2S_ferredoxin-like_sf"/>
</dbReference>
<gene>
    <name evidence="7" type="ORF">ACFSM5_09105</name>
</gene>
<keyword evidence="2" id="KW-1003">Cell membrane</keyword>
<evidence type="ECO:0000313" key="7">
    <source>
        <dbReference type="EMBL" id="MFD2263043.1"/>
    </source>
</evidence>
<evidence type="ECO:0000259" key="5">
    <source>
        <dbReference type="PROSITE" id="PS50125"/>
    </source>
</evidence>
<dbReference type="Gene3D" id="3.10.20.30">
    <property type="match status" value="1"/>
</dbReference>
<proteinExistence type="predicted"/>
<protein>
    <submittedName>
        <fullName evidence="7">Adenylate/guanylate cyclase domain-containing protein</fullName>
    </submittedName>
</protein>
<organism evidence="7 8">
    <name type="scientific">Lacibacterium aquatile</name>
    <dbReference type="NCBI Taxonomy" id="1168082"/>
    <lineage>
        <taxon>Bacteria</taxon>
        <taxon>Pseudomonadati</taxon>
        <taxon>Pseudomonadota</taxon>
        <taxon>Alphaproteobacteria</taxon>
        <taxon>Rhodospirillales</taxon>
        <taxon>Rhodospirillaceae</taxon>
    </lineage>
</organism>
<dbReference type="Proteomes" id="UP001597295">
    <property type="component" value="Unassembled WGS sequence"/>
</dbReference>
<dbReference type="Pfam" id="PF00211">
    <property type="entry name" value="Guanylate_cyc"/>
    <property type="match status" value="1"/>
</dbReference>
<keyword evidence="4" id="KW-0812">Transmembrane</keyword>
<evidence type="ECO:0000256" key="3">
    <source>
        <dbReference type="ARBA" id="ARBA00023136"/>
    </source>
</evidence>
<dbReference type="InterPro" id="IPR050697">
    <property type="entry name" value="Adenylyl/Guanylyl_Cyclase_3/4"/>
</dbReference>
<feature type="domain" description="2Fe-2S ferredoxin-type" evidence="6">
    <location>
        <begin position="270"/>
        <end position="365"/>
    </location>
</feature>
<dbReference type="InterPro" id="IPR001054">
    <property type="entry name" value="A/G_cyclase"/>
</dbReference>
<dbReference type="PANTHER" id="PTHR43081">
    <property type="entry name" value="ADENYLATE CYCLASE, TERMINAL-DIFFERENTIATION SPECIFIC-RELATED"/>
    <property type="match status" value="1"/>
</dbReference>
<keyword evidence="3 4" id="KW-0472">Membrane</keyword>
<dbReference type="PROSITE" id="PS51085">
    <property type="entry name" value="2FE2S_FER_2"/>
    <property type="match status" value="1"/>
</dbReference>
<dbReference type="InterPro" id="IPR012675">
    <property type="entry name" value="Beta-grasp_dom_sf"/>
</dbReference>
<reference evidence="8" key="1">
    <citation type="journal article" date="2019" name="Int. J. Syst. Evol. Microbiol.">
        <title>The Global Catalogue of Microorganisms (GCM) 10K type strain sequencing project: providing services to taxonomists for standard genome sequencing and annotation.</title>
        <authorList>
            <consortium name="The Broad Institute Genomics Platform"/>
            <consortium name="The Broad Institute Genome Sequencing Center for Infectious Disease"/>
            <person name="Wu L."/>
            <person name="Ma J."/>
        </authorList>
    </citation>
    <scope>NUCLEOTIDE SEQUENCE [LARGE SCALE GENOMIC DNA]</scope>
    <source>
        <strain evidence="8">CGMCC 1.19062</strain>
    </source>
</reference>
<keyword evidence="4" id="KW-1133">Transmembrane helix</keyword>
<evidence type="ECO:0000259" key="6">
    <source>
        <dbReference type="PROSITE" id="PS51085"/>
    </source>
</evidence>
<comment type="caution">
    <text evidence="7">The sequence shown here is derived from an EMBL/GenBank/DDBJ whole genome shotgun (WGS) entry which is preliminary data.</text>
</comment>
<evidence type="ECO:0000313" key="8">
    <source>
        <dbReference type="Proteomes" id="UP001597295"/>
    </source>
</evidence>
<dbReference type="Gene3D" id="3.30.70.1230">
    <property type="entry name" value="Nucleotide cyclase"/>
    <property type="match status" value="1"/>
</dbReference>
<dbReference type="SUPFAM" id="SSF81343">
    <property type="entry name" value="Fumarate reductase respiratory complex transmembrane subunits"/>
    <property type="match status" value="1"/>
</dbReference>
<feature type="domain" description="Guanylate cyclase" evidence="5">
    <location>
        <begin position="387"/>
        <end position="520"/>
    </location>
</feature>
<dbReference type="CDD" id="cd00207">
    <property type="entry name" value="fer2"/>
    <property type="match status" value="1"/>
</dbReference>
<dbReference type="SUPFAM" id="SSF55073">
    <property type="entry name" value="Nucleotide cyclase"/>
    <property type="match status" value="1"/>
</dbReference>
<dbReference type="Pfam" id="PF00111">
    <property type="entry name" value="Fer2"/>
    <property type="match status" value="1"/>
</dbReference>
<dbReference type="CDD" id="cd03493">
    <property type="entry name" value="SQR_QFR_TM"/>
    <property type="match status" value="1"/>
</dbReference>
<dbReference type="InterPro" id="IPR001041">
    <property type="entry name" value="2Fe-2S_ferredoxin-type"/>
</dbReference>
<dbReference type="RefSeq" id="WP_379876015.1">
    <property type="nucleotide sequence ID" value="NZ_JBHUIP010000009.1"/>
</dbReference>
<feature type="transmembrane region" description="Helical" evidence="4">
    <location>
        <begin position="149"/>
        <end position="171"/>
    </location>
</feature>
<dbReference type="PROSITE" id="PS50125">
    <property type="entry name" value="GUANYLATE_CYCLASE_2"/>
    <property type="match status" value="1"/>
</dbReference>
<keyword evidence="8" id="KW-1185">Reference proteome</keyword>